<proteinExistence type="predicted"/>
<feature type="domain" description="CUE" evidence="2">
    <location>
        <begin position="153"/>
        <end position="196"/>
    </location>
</feature>
<dbReference type="PROSITE" id="PS51140">
    <property type="entry name" value="CUE"/>
    <property type="match status" value="2"/>
</dbReference>
<name>A0AAN8S995_POLSC</name>
<feature type="compositionally biased region" description="Basic and acidic residues" evidence="1">
    <location>
        <begin position="345"/>
        <end position="361"/>
    </location>
</feature>
<feature type="region of interest" description="Disordered" evidence="1">
    <location>
        <begin position="220"/>
        <end position="240"/>
    </location>
</feature>
<dbReference type="EMBL" id="JAWJWE010000036">
    <property type="protein sequence ID" value="KAK6628926.1"/>
    <property type="molecule type" value="Genomic_DNA"/>
</dbReference>
<dbReference type="CDD" id="cd14279">
    <property type="entry name" value="CUE"/>
    <property type="match status" value="1"/>
</dbReference>
<dbReference type="AlphaFoldDB" id="A0AAN8S995"/>
<feature type="domain" description="CUE" evidence="2">
    <location>
        <begin position="299"/>
        <end position="342"/>
    </location>
</feature>
<evidence type="ECO:0000313" key="4">
    <source>
        <dbReference type="Proteomes" id="UP001372834"/>
    </source>
</evidence>
<feature type="region of interest" description="Disordered" evidence="1">
    <location>
        <begin position="345"/>
        <end position="365"/>
    </location>
</feature>
<evidence type="ECO:0000259" key="2">
    <source>
        <dbReference type="PROSITE" id="PS51140"/>
    </source>
</evidence>
<evidence type="ECO:0000313" key="3">
    <source>
        <dbReference type="EMBL" id="KAK6628926.1"/>
    </source>
</evidence>
<evidence type="ECO:0000256" key="1">
    <source>
        <dbReference type="SAM" id="MobiDB-lite"/>
    </source>
</evidence>
<sequence>MSDNVERYNTNTYGFENRFESRSRRQFYTDGSNRPPTWEEPRSRYRTLFHHFHQESPSHSYRQGDMTPLQHGSIDILDGYNGTFPNYSSTAPPGQAALQLLPSHYGHGIHASLHQDMQYNCRPSPVFTRGVGTVMGAIAFQHKTHGIEALSANTDELVLKIAGTFPTVSETHIRCLLKKYHNREAVVMSALQVEKHPIATPGPFTSSPLSRKISIPGNCTPFQMTPPLSMRGTPSTSLRRHMATPPQLAHRGTGTPPLGVWGTPPTRGSSPILRPGSGSSYYSSPAFGDYRQSPKSQSSPKLKLRYLKSIFPKVDETLLLDTLAAENNNVTKTAEKLKILGHEKKDAHLSKSNEKKKKDDLNAGTGVKGVLQNQVEIQKPTPPPRMKSLEEKNRMKARLGGLYEEIPERLIQIAIESVNYDEEKARHLLMLMINEEKENKEDIKDLVKGDPAEKNVGVDLQDRKKEEDKKKGLNEKKIKSKREVPKVSRGTSTAEDKEFKSKYRTKAVGRDKDLCKGPNDQLLLADYMTWNGPNPELRVGPNKALRAEGSNQSIVKEKNTKPEGPQKTNWKGPNLGLAKGSIYSQLIMILKG</sequence>
<comment type="caution">
    <text evidence="3">The sequence shown here is derived from an EMBL/GenBank/DDBJ whole genome shotgun (WGS) entry which is preliminary data.</text>
</comment>
<protein>
    <recommendedName>
        <fullName evidence="2">CUE domain-containing protein</fullName>
    </recommendedName>
</protein>
<dbReference type="InterPro" id="IPR003892">
    <property type="entry name" value="CUE"/>
</dbReference>
<dbReference type="Proteomes" id="UP001372834">
    <property type="component" value="Unassembled WGS sequence"/>
</dbReference>
<feature type="region of interest" description="Disordered" evidence="1">
    <location>
        <begin position="550"/>
        <end position="573"/>
    </location>
</feature>
<accession>A0AAN8S995</accession>
<dbReference type="GO" id="GO:0043130">
    <property type="term" value="F:ubiquitin binding"/>
    <property type="evidence" value="ECO:0007669"/>
    <property type="project" value="InterPro"/>
</dbReference>
<gene>
    <name evidence="3" type="ORF">RUM43_002743</name>
</gene>
<feature type="region of interest" description="Disordered" evidence="1">
    <location>
        <begin position="454"/>
        <end position="497"/>
    </location>
</feature>
<reference evidence="3 4" key="1">
    <citation type="submission" date="2023-10" db="EMBL/GenBank/DDBJ databases">
        <title>Genomes of two closely related lineages of the louse Polyplax serrata with different host specificities.</title>
        <authorList>
            <person name="Martinu J."/>
            <person name="Tarabai H."/>
            <person name="Stefka J."/>
            <person name="Hypsa V."/>
        </authorList>
    </citation>
    <scope>NUCLEOTIDE SEQUENCE [LARGE SCALE GENOMIC DNA]</scope>
    <source>
        <strain evidence="3">HR10_N</strain>
    </source>
</reference>
<organism evidence="3 4">
    <name type="scientific">Polyplax serrata</name>
    <name type="common">Common mouse louse</name>
    <dbReference type="NCBI Taxonomy" id="468196"/>
    <lineage>
        <taxon>Eukaryota</taxon>
        <taxon>Metazoa</taxon>
        <taxon>Ecdysozoa</taxon>
        <taxon>Arthropoda</taxon>
        <taxon>Hexapoda</taxon>
        <taxon>Insecta</taxon>
        <taxon>Pterygota</taxon>
        <taxon>Neoptera</taxon>
        <taxon>Paraneoptera</taxon>
        <taxon>Psocodea</taxon>
        <taxon>Troctomorpha</taxon>
        <taxon>Phthiraptera</taxon>
        <taxon>Anoplura</taxon>
        <taxon>Polyplacidae</taxon>
        <taxon>Polyplax</taxon>
    </lineage>
</organism>
<feature type="compositionally biased region" description="Basic and acidic residues" evidence="1">
    <location>
        <begin position="460"/>
        <end position="486"/>
    </location>
</feature>